<accession>A0A318HMR5</accession>
<reference evidence="2" key="1">
    <citation type="submission" date="2018-05" db="EMBL/GenBank/DDBJ databases">
        <authorList>
            <person name="Deangelis K."/>
            <person name="Huntemann M."/>
            <person name="Clum A."/>
            <person name="Pillay M."/>
            <person name="Palaniappan K."/>
            <person name="Varghese N."/>
            <person name="Mikhailova N."/>
            <person name="Stamatis D."/>
            <person name="Reddy T."/>
            <person name="Daum C."/>
            <person name="Shapiro N."/>
            <person name="Ivanova N."/>
            <person name="Kyrpides N."/>
            <person name="Woyke T."/>
        </authorList>
    </citation>
    <scope>NUCLEOTIDE SEQUENCE [LARGE SCALE GENOMIC DNA]</scope>
    <source>
        <strain evidence="2">GAS496</strain>
    </source>
</reference>
<organism evidence="1 2">
    <name type="scientific">Mycolicibacterium moriokaense</name>
    <dbReference type="NCBI Taxonomy" id="39691"/>
    <lineage>
        <taxon>Bacteria</taxon>
        <taxon>Bacillati</taxon>
        <taxon>Actinomycetota</taxon>
        <taxon>Actinomycetes</taxon>
        <taxon>Mycobacteriales</taxon>
        <taxon>Mycobacteriaceae</taxon>
        <taxon>Mycolicibacterium</taxon>
    </lineage>
</organism>
<keyword evidence="2" id="KW-1185">Reference proteome</keyword>
<name>A0A318HMR5_9MYCO</name>
<dbReference type="EMBL" id="QJJU01000004">
    <property type="protein sequence ID" value="PXX10335.1"/>
    <property type="molecule type" value="Genomic_DNA"/>
</dbReference>
<sequence>MADDLEIPDRLAGLVAMSSGDTRIDARIRLTCGKALSLPPLPTQVDLIDAGSDGEAVVVAFAEQFATDVSGIGANQREQFLSALGDNAFRTVTAIFIADFVPRVWAGLDALGMGRPGNGSAVAWDDDTDPSRPLLKDFAPAVARLRELDPVTTEIVRLRGAVQHNCRLCKSRREGYALDAGGSESMYAQIEDYERSEQLTDRHKAALRYVDALIWSPSSIDTAVAAGVRTHFTESASVELTLDVMRNACNKIMVALGADAAQVTEGTELFRVEADGKTVVAS</sequence>
<evidence type="ECO:0000313" key="1">
    <source>
        <dbReference type="EMBL" id="PXX10335.1"/>
    </source>
</evidence>
<evidence type="ECO:0000313" key="2">
    <source>
        <dbReference type="Proteomes" id="UP000247781"/>
    </source>
</evidence>
<proteinExistence type="predicted"/>
<dbReference type="Gene3D" id="1.20.1290.10">
    <property type="entry name" value="AhpD-like"/>
    <property type="match status" value="1"/>
</dbReference>
<comment type="caution">
    <text evidence="1">The sequence shown here is derived from an EMBL/GenBank/DDBJ whole genome shotgun (WGS) entry which is preliminary data.</text>
</comment>
<dbReference type="SUPFAM" id="SSF69118">
    <property type="entry name" value="AhpD-like"/>
    <property type="match status" value="1"/>
</dbReference>
<gene>
    <name evidence="1" type="ORF">C8E89_104132</name>
</gene>
<dbReference type="AlphaFoldDB" id="A0A318HMR5"/>
<dbReference type="InterPro" id="IPR029032">
    <property type="entry name" value="AhpD-like"/>
</dbReference>
<evidence type="ECO:0008006" key="3">
    <source>
        <dbReference type="Google" id="ProtNLM"/>
    </source>
</evidence>
<protein>
    <recommendedName>
        <fullName evidence="3">Carboxymuconolactone decarboxylase family protein</fullName>
    </recommendedName>
</protein>
<dbReference type="Proteomes" id="UP000247781">
    <property type="component" value="Unassembled WGS sequence"/>
</dbReference>
<reference evidence="1 2" key="2">
    <citation type="submission" date="2018-06" db="EMBL/GenBank/DDBJ databases">
        <title>Sequencing of bacterial isolates from soil warming experiment in Harvard Forest, Massachusetts, USA.</title>
        <authorList>
            <person name="Deangelis K.PhD."/>
        </authorList>
    </citation>
    <scope>NUCLEOTIDE SEQUENCE [LARGE SCALE GENOMIC DNA]</scope>
    <source>
        <strain evidence="1 2">GAS496</strain>
    </source>
</reference>